<dbReference type="InterPro" id="IPR013517">
    <property type="entry name" value="FG-GAP"/>
</dbReference>
<evidence type="ECO:0000256" key="5">
    <source>
        <dbReference type="RuleBase" id="RU003762"/>
    </source>
</evidence>
<protein>
    <recommendedName>
        <fullName evidence="7">Integrin alpha-2 domain-containing protein</fullName>
    </recommendedName>
</protein>
<dbReference type="Pfam" id="PF01839">
    <property type="entry name" value="FG-GAP"/>
    <property type="match status" value="1"/>
</dbReference>
<evidence type="ECO:0000256" key="4">
    <source>
        <dbReference type="PROSITE-ProRule" id="PRU00803"/>
    </source>
</evidence>
<comment type="subcellular location">
    <subcellularLocation>
        <location evidence="5">Membrane</location>
        <topology evidence="5">Single-pass type I membrane protein</topology>
    </subcellularLocation>
</comment>
<dbReference type="InterPro" id="IPR028994">
    <property type="entry name" value="Integrin_alpha_N"/>
</dbReference>
<dbReference type="EMBL" id="GECZ01004958">
    <property type="protein sequence ID" value="JAS64811.1"/>
    <property type="molecule type" value="Transcribed_RNA"/>
</dbReference>
<dbReference type="GO" id="GO:0005178">
    <property type="term" value="F:integrin binding"/>
    <property type="evidence" value="ECO:0007669"/>
    <property type="project" value="TreeGrafter"/>
</dbReference>
<dbReference type="PRINTS" id="PR01185">
    <property type="entry name" value="INTEGRINA"/>
</dbReference>
<keyword evidence="5" id="KW-0401">Integrin</keyword>
<evidence type="ECO:0000313" key="6">
    <source>
        <dbReference type="EMBL" id="JAS64811.1"/>
    </source>
</evidence>
<dbReference type="GO" id="GO:0009897">
    <property type="term" value="C:external side of plasma membrane"/>
    <property type="evidence" value="ECO:0007669"/>
    <property type="project" value="TreeGrafter"/>
</dbReference>
<dbReference type="GO" id="GO:0098609">
    <property type="term" value="P:cell-cell adhesion"/>
    <property type="evidence" value="ECO:0007669"/>
    <property type="project" value="TreeGrafter"/>
</dbReference>
<evidence type="ECO:0000256" key="2">
    <source>
        <dbReference type="ARBA" id="ARBA00022737"/>
    </source>
</evidence>
<comment type="similarity">
    <text evidence="5">Belongs to the integrin alpha chain family.</text>
</comment>
<dbReference type="GO" id="GO:0008305">
    <property type="term" value="C:integrin complex"/>
    <property type="evidence" value="ECO:0007669"/>
    <property type="project" value="InterPro"/>
</dbReference>
<feature type="non-terminal residue" evidence="6">
    <location>
        <position position="408"/>
    </location>
</feature>
<dbReference type="InterPro" id="IPR000413">
    <property type="entry name" value="Integrin_alpha"/>
</dbReference>
<feature type="repeat" description="FG-GAP" evidence="4">
    <location>
        <begin position="91"/>
        <end position="152"/>
    </location>
</feature>
<dbReference type="SUPFAM" id="SSF69318">
    <property type="entry name" value="Integrin alpha N-terminal domain"/>
    <property type="match status" value="1"/>
</dbReference>
<dbReference type="AlphaFoldDB" id="A0A1B6GQV8"/>
<evidence type="ECO:0008006" key="7">
    <source>
        <dbReference type="Google" id="ProtNLM"/>
    </source>
</evidence>
<keyword evidence="1" id="KW-0732">Signal</keyword>
<proteinExistence type="inferred from homology"/>
<sequence>ELVLCLQLQYNSRVLYHWSNAILTTEIASGRQWHGLLDLGDATAPRPPRSRLQRRRANMCGPSEVRLWFSEVLLLLLLSTFCVVGGFNVDTESYIKHSGEPGSMFGFSVAEHKERGSNWLLIGAPEAQTAQPGVKRGGAVYRCDINTDDHCQEIPFDRTGNNNNSEYSQLDSKSYQWFGATVRSSGEDGVIVACAPRYVWFSTHLNRRDPVGTCYVAKNQMTDFSEFSPCRTRNWGYHRQGSCQAGLGASISKDGKRLFVGAVGSWYWQGQVHSCDSYARLPRFMPPRYAILDEEGQIISQNLYNRPDVISSNEGPQTEDDSYLGYSVTAGDFSGGGGQNDVAVGMPRGAGLMGKIVLYTWNVTNLQNITGEQLGAYFGYSLAAVDMDGDQLDDLVIGAPLYTDLNNN</sequence>
<keyword evidence="5" id="KW-0130">Cell adhesion</keyword>
<feature type="repeat" description="FG-GAP" evidence="4">
    <location>
        <begin position="364"/>
        <end position="408"/>
    </location>
</feature>
<keyword evidence="2" id="KW-0677">Repeat</keyword>
<feature type="repeat" description="FG-GAP" evidence="4">
    <location>
        <begin position="163"/>
        <end position="226"/>
    </location>
</feature>
<dbReference type="PANTHER" id="PTHR23220">
    <property type="entry name" value="INTEGRIN ALPHA"/>
    <property type="match status" value="1"/>
</dbReference>
<name>A0A1B6GQV8_9HEMI</name>
<dbReference type="PANTHER" id="PTHR23220:SF133">
    <property type="entry name" value="INTEGRIN ALPHA-PS2"/>
    <property type="match status" value="1"/>
</dbReference>
<dbReference type="GO" id="GO:0007229">
    <property type="term" value="P:integrin-mediated signaling pathway"/>
    <property type="evidence" value="ECO:0007669"/>
    <property type="project" value="UniProtKB-KW"/>
</dbReference>
<evidence type="ECO:0000256" key="3">
    <source>
        <dbReference type="ARBA" id="ARBA00023180"/>
    </source>
</evidence>
<accession>A0A1B6GQV8</accession>
<dbReference type="InterPro" id="IPR013519">
    <property type="entry name" value="Int_alpha_beta-p"/>
</dbReference>
<dbReference type="GO" id="GO:0007160">
    <property type="term" value="P:cell-matrix adhesion"/>
    <property type="evidence" value="ECO:0007669"/>
    <property type="project" value="TreeGrafter"/>
</dbReference>
<keyword evidence="3" id="KW-0325">Glycoprotein</keyword>
<feature type="repeat" description="FG-GAP" evidence="4">
    <location>
        <begin position="310"/>
        <end position="363"/>
    </location>
</feature>
<gene>
    <name evidence="6" type="ORF">g.40591</name>
</gene>
<dbReference type="SMART" id="SM00191">
    <property type="entry name" value="Int_alpha"/>
    <property type="match status" value="3"/>
</dbReference>
<keyword evidence="5" id="KW-0675">Receptor</keyword>
<dbReference type="PROSITE" id="PS51470">
    <property type="entry name" value="FG_GAP"/>
    <property type="match status" value="4"/>
</dbReference>
<dbReference type="Gene3D" id="2.130.10.130">
    <property type="entry name" value="Integrin alpha, N-terminal"/>
    <property type="match status" value="1"/>
</dbReference>
<feature type="non-terminal residue" evidence="6">
    <location>
        <position position="1"/>
    </location>
</feature>
<evidence type="ECO:0000256" key="1">
    <source>
        <dbReference type="ARBA" id="ARBA00022729"/>
    </source>
</evidence>
<dbReference type="GO" id="GO:0033627">
    <property type="term" value="P:cell adhesion mediated by integrin"/>
    <property type="evidence" value="ECO:0007669"/>
    <property type="project" value="TreeGrafter"/>
</dbReference>
<organism evidence="6">
    <name type="scientific">Cuerna arida</name>
    <dbReference type="NCBI Taxonomy" id="1464854"/>
    <lineage>
        <taxon>Eukaryota</taxon>
        <taxon>Metazoa</taxon>
        <taxon>Ecdysozoa</taxon>
        <taxon>Arthropoda</taxon>
        <taxon>Hexapoda</taxon>
        <taxon>Insecta</taxon>
        <taxon>Pterygota</taxon>
        <taxon>Neoptera</taxon>
        <taxon>Paraneoptera</taxon>
        <taxon>Hemiptera</taxon>
        <taxon>Auchenorrhyncha</taxon>
        <taxon>Membracoidea</taxon>
        <taxon>Cicadellidae</taxon>
        <taxon>Cicadellinae</taxon>
        <taxon>Proconiini</taxon>
        <taxon>Cuerna</taxon>
    </lineage>
</organism>
<reference evidence="6" key="1">
    <citation type="submission" date="2015-11" db="EMBL/GenBank/DDBJ databases">
        <title>De novo transcriptome assembly of four potential Pierce s Disease insect vectors from Arizona vineyards.</title>
        <authorList>
            <person name="Tassone E.E."/>
        </authorList>
    </citation>
    <scope>NUCLEOTIDE SEQUENCE</scope>
</reference>